<dbReference type="GO" id="GO:0044389">
    <property type="term" value="F:ubiquitin-like protein ligase binding"/>
    <property type="evidence" value="ECO:0007669"/>
    <property type="project" value="TreeGrafter"/>
</dbReference>
<evidence type="ECO:0000256" key="1">
    <source>
        <dbReference type="SAM" id="MobiDB-lite"/>
    </source>
</evidence>
<feature type="compositionally biased region" description="Basic and acidic residues" evidence="1">
    <location>
        <begin position="89"/>
        <end position="256"/>
    </location>
</feature>
<feature type="compositionally biased region" description="Basic and acidic residues" evidence="1">
    <location>
        <begin position="427"/>
        <end position="449"/>
    </location>
</feature>
<keyword evidence="3" id="KW-1185">Reference proteome</keyword>
<feature type="compositionally biased region" description="Low complexity" evidence="1">
    <location>
        <begin position="409"/>
        <end position="426"/>
    </location>
</feature>
<dbReference type="EMBL" id="ML995881">
    <property type="protein sequence ID" value="KAF2765888.1"/>
    <property type="molecule type" value="Genomic_DNA"/>
</dbReference>
<feature type="compositionally biased region" description="Basic and acidic residues" evidence="1">
    <location>
        <begin position="263"/>
        <end position="288"/>
    </location>
</feature>
<dbReference type="Proteomes" id="UP000799436">
    <property type="component" value="Unassembled WGS sequence"/>
</dbReference>
<dbReference type="PANTHER" id="PTHR48176">
    <property type="entry name" value="DDRGK DOMAIN-CONTAINING PROTEIN 1"/>
    <property type="match status" value="1"/>
</dbReference>
<sequence>AGDAIKVSPAPESTPPPTACSPVTANDPDALDEAPAAVNGPVNPFEPSAITARELDEAFGTSDTCLQSAHVPGHVTLRGPKRPKSRVQMRRETQAEARKRCVAEEKARRAAEEAARRREAAEQAAREEAARRMRQAEEEEKARQRREAEAEAHRLREAREQALREEAARKARELEEARWLRESAEQAAREEQEARRRRELDDEARRLREAQEQAAREEAARESRDLEEARKQREAAEQAARIEELRRQRELAEEAARNAALQKQREDEERLAREQQAALEKEKSRREEAEDGEEMDGQATGAALGVGIAPETEMGDDEEDDARAQALKEEEEEKKARATDVEMSDGQMPEVGAFGPIPQSAGPPAATSPAPPRRKAIPKPFSARSWFHGQSVASFLSAGTPSGIIGPQNTTTRPIFTPATTTTTTNDTEHNPVRDRVAAPDSGRLKRQDTPPQGADTEEDSETTEQPATKRVNFVAPTSGEEAELLHRPAFRDRGVPVTWVPQGNSNLAFKTTAISQQIESWYQDIYEWFHSLPKRSQRPSAAELQEYSKVDTELRMKMIDRTPDIDTIHAFYSDLTHVDLFASPDAPAAIFDNAVRRLNQLVPPKGPLLSKLFHQPTAALEDAALERKRQIAAEEIKTVCRKITEVHKSIEKFLLLVAKVNKGNRSLQCMQPAYSRAWKAKDEEWRERQGVVFSAWKANGDVWARLGDGERMEG</sequence>
<dbReference type="AlphaFoldDB" id="A0A6G1L0E5"/>
<accession>A0A6G1L0E5</accession>
<evidence type="ECO:0000313" key="2">
    <source>
        <dbReference type="EMBL" id="KAF2765888.1"/>
    </source>
</evidence>
<feature type="region of interest" description="Disordered" evidence="1">
    <location>
        <begin position="67"/>
        <end position="378"/>
    </location>
</feature>
<dbReference type="InterPro" id="IPR050899">
    <property type="entry name" value="DDRGK_domain-containing"/>
</dbReference>
<organism evidence="2 3">
    <name type="scientific">Teratosphaeria nubilosa</name>
    <dbReference type="NCBI Taxonomy" id="161662"/>
    <lineage>
        <taxon>Eukaryota</taxon>
        <taxon>Fungi</taxon>
        <taxon>Dikarya</taxon>
        <taxon>Ascomycota</taxon>
        <taxon>Pezizomycotina</taxon>
        <taxon>Dothideomycetes</taxon>
        <taxon>Dothideomycetidae</taxon>
        <taxon>Mycosphaerellales</taxon>
        <taxon>Teratosphaeriaceae</taxon>
        <taxon>Teratosphaeria</taxon>
    </lineage>
</organism>
<evidence type="ECO:0000313" key="3">
    <source>
        <dbReference type="Proteomes" id="UP000799436"/>
    </source>
</evidence>
<feature type="compositionally biased region" description="Low complexity" evidence="1">
    <location>
        <begin position="358"/>
        <end position="368"/>
    </location>
</feature>
<feature type="region of interest" description="Disordered" evidence="1">
    <location>
        <begin position="404"/>
        <end position="471"/>
    </location>
</feature>
<feature type="non-terminal residue" evidence="2">
    <location>
        <position position="1"/>
    </location>
</feature>
<feature type="compositionally biased region" description="Basic and acidic residues" evidence="1">
    <location>
        <begin position="322"/>
        <end position="340"/>
    </location>
</feature>
<proteinExistence type="predicted"/>
<feature type="region of interest" description="Disordered" evidence="1">
    <location>
        <begin position="1"/>
        <end position="47"/>
    </location>
</feature>
<gene>
    <name evidence="2" type="ORF">EJ03DRAFT_354421</name>
</gene>
<feature type="compositionally biased region" description="Basic residues" evidence="1">
    <location>
        <begin position="79"/>
        <end position="88"/>
    </location>
</feature>
<dbReference type="OrthoDB" id="10450923at2759"/>
<name>A0A6G1L0E5_9PEZI</name>
<dbReference type="PANTHER" id="PTHR48176:SF1">
    <property type="entry name" value="DDRGK DOMAIN-CONTAINING PROTEIN 1"/>
    <property type="match status" value="1"/>
</dbReference>
<protein>
    <submittedName>
        <fullName evidence="2">Uncharacterized protein</fullName>
    </submittedName>
</protein>
<reference evidence="2" key="1">
    <citation type="journal article" date="2020" name="Stud. Mycol.">
        <title>101 Dothideomycetes genomes: a test case for predicting lifestyles and emergence of pathogens.</title>
        <authorList>
            <person name="Haridas S."/>
            <person name="Albert R."/>
            <person name="Binder M."/>
            <person name="Bloem J."/>
            <person name="Labutti K."/>
            <person name="Salamov A."/>
            <person name="Andreopoulos B."/>
            <person name="Baker S."/>
            <person name="Barry K."/>
            <person name="Bills G."/>
            <person name="Bluhm B."/>
            <person name="Cannon C."/>
            <person name="Castanera R."/>
            <person name="Culley D."/>
            <person name="Daum C."/>
            <person name="Ezra D."/>
            <person name="Gonzalez J."/>
            <person name="Henrissat B."/>
            <person name="Kuo A."/>
            <person name="Liang C."/>
            <person name="Lipzen A."/>
            <person name="Lutzoni F."/>
            <person name="Magnuson J."/>
            <person name="Mondo S."/>
            <person name="Nolan M."/>
            <person name="Ohm R."/>
            <person name="Pangilinan J."/>
            <person name="Park H.-J."/>
            <person name="Ramirez L."/>
            <person name="Alfaro M."/>
            <person name="Sun H."/>
            <person name="Tritt A."/>
            <person name="Yoshinaga Y."/>
            <person name="Zwiers L.-H."/>
            <person name="Turgeon B."/>
            <person name="Goodwin S."/>
            <person name="Spatafora J."/>
            <person name="Crous P."/>
            <person name="Grigoriev I."/>
        </authorList>
    </citation>
    <scope>NUCLEOTIDE SEQUENCE</scope>
    <source>
        <strain evidence="2">CBS 116005</strain>
    </source>
</reference>